<comment type="catalytic activity">
    <reaction evidence="4">
        <text>a 2-deoxystreptamine antibiotic + acetyl-CoA = an N(3)-acetyl-2-deoxystreptamine antibiotic + CoA + H(+)</text>
        <dbReference type="Rhea" id="RHEA:12665"/>
        <dbReference type="ChEBI" id="CHEBI:15378"/>
        <dbReference type="ChEBI" id="CHEBI:57287"/>
        <dbReference type="ChEBI" id="CHEBI:57288"/>
        <dbReference type="ChEBI" id="CHEBI:57921"/>
        <dbReference type="ChEBI" id="CHEBI:77452"/>
        <dbReference type="EC" id="2.3.1.81"/>
    </reaction>
</comment>
<evidence type="ECO:0000256" key="4">
    <source>
        <dbReference type="RuleBase" id="RU365031"/>
    </source>
</evidence>
<organism evidence="5 6">
    <name type="scientific">Kitasatospora phosalacinea</name>
    <dbReference type="NCBI Taxonomy" id="2065"/>
    <lineage>
        <taxon>Bacteria</taxon>
        <taxon>Bacillati</taxon>
        <taxon>Actinomycetota</taxon>
        <taxon>Actinomycetes</taxon>
        <taxon>Kitasatosporales</taxon>
        <taxon>Streptomycetaceae</taxon>
        <taxon>Kitasatospora</taxon>
    </lineage>
</organism>
<comment type="similarity">
    <text evidence="1 4">Belongs to the antibiotic N-acetyltransferase family.</text>
</comment>
<sequence>MTGTAVRPERAARTGRGRPWEVGELVGHLRDLGVREGEVLLVQSSLRAVGPVTGGVQGVVEALLGALGARGTLVVYTATPENSRTSPHYRAATAGLTPAQLAGYHERMPVWDRALTAASPTMGRLAEEVRLLPGALRSAHPQTSFTAVGPAAAELTDGHRLECHLGDDSPAGWLYRNRARSLMLGVPVWCCTPLHLLEYWQPDRPEQVYTCVRRDGAGGREVVEFTGTRLRDDHFEAMGALLDAQLGAPLRHGPVGDARCHLMPIREAVDLAAKWYRNGRS</sequence>
<evidence type="ECO:0000256" key="1">
    <source>
        <dbReference type="ARBA" id="ARBA00006383"/>
    </source>
</evidence>
<dbReference type="Pfam" id="PF02522">
    <property type="entry name" value="Antibiotic_NAT"/>
    <property type="match status" value="1"/>
</dbReference>
<dbReference type="AlphaFoldDB" id="A0A9W6PI56"/>
<dbReference type="GO" id="GO:0046677">
    <property type="term" value="P:response to antibiotic"/>
    <property type="evidence" value="ECO:0007669"/>
    <property type="project" value="UniProtKB-KW"/>
</dbReference>
<dbReference type="SUPFAM" id="SSF110710">
    <property type="entry name" value="TTHA0583/YokD-like"/>
    <property type="match status" value="1"/>
</dbReference>
<dbReference type="PANTHER" id="PTHR11104">
    <property type="entry name" value="AMINOGLYCOSIDE N3-ACETYLTRANSFERASE"/>
    <property type="match status" value="1"/>
</dbReference>
<name>A0A9W6PI56_9ACTN</name>
<dbReference type="InterPro" id="IPR003679">
    <property type="entry name" value="Amioglycoside_AcTrfase"/>
</dbReference>
<evidence type="ECO:0000313" key="5">
    <source>
        <dbReference type="EMBL" id="GLW55291.1"/>
    </source>
</evidence>
<evidence type="ECO:0000256" key="2">
    <source>
        <dbReference type="ARBA" id="ARBA00022679"/>
    </source>
</evidence>
<dbReference type="PANTHER" id="PTHR11104:SF0">
    <property type="entry name" value="SPBETA PROPHAGE-DERIVED AMINOGLYCOSIDE N(3')-ACETYLTRANSFERASE-LIKE PROTEIN YOKD"/>
    <property type="match status" value="1"/>
</dbReference>
<evidence type="ECO:0000313" key="6">
    <source>
        <dbReference type="Proteomes" id="UP001165143"/>
    </source>
</evidence>
<reference evidence="5" key="1">
    <citation type="submission" date="2023-02" db="EMBL/GenBank/DDBJ databases">
        <title>Kitasatospora phosalacinea NBRC 14362.</title>
        <authorList>
            <person name="Ichikawa N."/>
            <person name="Sato H."/>
            <person name="Tonouchi N."/>
        </authorList>
    </citation>
    <scope>NUCLEOTIDE SEQUENCE</scope>
    <source>
        <strain evidence="5">NBRC 14362</strain>
    </source>
</reference>
<proteinExistence type="inferred from homology"/>
<protein>
    <recommendedName>
        <fullName evidence="4">Aminoglycoside N(3)-acetyltransferase</fullName>
        <ecNumber evidence="4">2.3.1.-</ecNumber>
    </recommendedName>
</protein>
<dbReference type="GO" id="GO:0046353">
    <property type="term" value="F:aminoglycoside 3-N-acetyltransferase activity"/>
    <property type="evidence" value="ECO:0007669"/>
    <property type="project" value="UniProtKB-EC"/>
</dbReference>
<gene>
    <name evidence="5" type="ORF">Kpho01_33020</name>
</gene>
<dbReference type="EC" id="2.3.1.-" evidence="4"/>
<evidence type="ECO:0000256" key="3">
    <source>
        <dbReference type="ARBA" id="ARBA00023315"/>
    </source>
</evidence>
<dbReference type="Proteomes" id="UP001165143">
    <property type="component" value="Unassembled WGS sequence"/>
</dbReference>
<keyword evidence="4" id="KW-0046">Antibiotic resistance</keyword>
<dbReference type="RefSeq" id="WP_234337188.1">
    <property type="nucleotide sequence ID" value="NZ_BSRX01000017.1"/>
</dbReference>
<keyword evidence="3 4" id="KW-0012">Acyltransferase</keyword>
<dbReference type="InterPro" id="IPR028345">
    <property type="entry name" value="Antibiotic_NAT-like"/>
</dbReference>
<dbReference type="EMBL" id="BSRX01000017">
    <property type="protein sequence ID" value="GLW55291.1"/>
    <property type="molecule type" value="Genomic_DNA"/>
</dbReference>
<keyword evidence="2 4" id="KW-0808">Transferase</keyword>
<accession>A0A9W6PI56</accession>
<comment type="caution">
    <text evidence="5">The sequence shown here is derived from an EMBL/GenBank/DDBJ whole genome shotgun (WGS) entry which is preliminary data.</text>
</comment>